<feature type="compositionally biased region" description="Basic and acidic residues" evidence="1">
    <location>
        <begin position="105"/>
        <end position="121"/>
    </location>
</feature>
<accession>A0AA36CY58</accession>
<dbReference type="AlphaFoldDB" id="A0AA36CY58"/>
<reference evidence="2" key="1">
    <citation type="submission" date="2023-06" db="EMBL/GenBank/DDBJ databases">
        <authorList>
            <person name="Delattre M."/>
        </authorList>
    </citation>
    <scope>NUCLEOTIDE SEQUENCE</scope>
    <source>
        <strain evidence="2">AF72</strain>
    </source>
</reference>
<evidence type="ECO:0000256" key="1">
    <source>
        <dbReference type="SAM" id="MobiDB-lite"/>
    </source>
</evidence>
<evidence type="ECO:0000313" key="2">
    <source>
        <dbReference type="EMBL" id="CAJ0576366.1"/>
    </source>
</evidence>
<dbReference type="EMBL" id="CATQJA010002643">
    <property type="protein sequence ID" value="CAJ0576366.1"/>
    <property type="molecule type" value="Genomic_DNA"/>
</dbReference>
<organism evidence="2 3">
    <name type="scientific">Mesorhabditis spiculigera</name>
    <dbReference type="NCBI Taxonomy" id="96644"/>
    <lineage>
        <taxon>Eukaryota</taxon>
        <taxon>Metazoa</taxon>
        <taxon>Ecdysozoa</taxon>
        <taxon>Nematoda</taxon>
        <taxon>Chromadorea</taxon>
        <taxon>Rhabditida</taxon>
        <taxon>Rhabditina</taxon>
        <taxon>Rhabditomorpha</taxon>
        <taxon>Rhabditoidea</taxon>
        <taxon>Rhabditidae</taxon>
        <taxon>Mesorhabditinae</taxon>
        <taxon>Mesorhabditis</taxon>
    </lineage>
</organism>
<feature type="region of interest" description="Disordered" evidence="1">
    <location>
        <begin position="97"/>
        <end position="125"/>
    </location>
</feature>
<name>A0AA36CY58_9BILA</name>
<feature type="non-terminal residue" evidence="2">
    <location>
        <position position="138"/>
    </location>
</feature>
<sequence>MPHSFREIALLGQNMDKQELIHSNNHSAFEFLESTSSEFLVEPGGRHEVLEWWEWNRMPLPPEFEGYTESEMRRAFDAVPKEVDLAPNVENYRQRMQQLDSNVDGDGRGMTEAGRRRKDEYDAGLPGNWEASRNIKLR</sequence>
<protein>
    <submittedName>
        <fullName evidence="2">Uncharacterized protein</fullName>
    </submittedName>
</protein>
<comment type="caution">
    <text evidence="2">The sequence shown here is derived from an EMBL/GenBank/DDBJ whole genome shotgun (WGS) entry which is preliminary data.</text>
</comment>
<dbReference type="Proteomes" id="UP001177023">
    <property type="component" value="Unassembled WGS sequence"/>
</dbReference>
<gene>
    <name evidence="2" type="ORF">MSPICULIGERA_LOCUS14660</name>
</gene>
<proteinExistence type="predicted"/>
<evidence type="ECO:0000313" key="3">
    <source>
        <dbReference type="Proteomes" id="UP001177023"/>
    </source>
</evidence>
<keyword evidence="3" id="KW-1185">Reference proteome</keyword>